<dbReference type="SUPFAM" id="SSF47954">
    <property type="entry name" value="Cyclin-like"/>
    <property type="match status" value="1"/>
</dbReference>
<gene>
    <name evidence="4" type="ORF">KP509_06G038700</name>
</gene>
<dbReference type="Pfam" id="PF08613">
    <property type="entry name" value="Cyclin"/>
    <property type="match status" value="1"/>
</dbReference>
<dbReference type="InterPro" id="IPR036915">
    <property type="entry name" value="Cyclin-like_sf"/>
</dbReference>
<dbReference type="GO" id="GO:0019901">
    <property type="term" value="F:protein kinase binding"/>
    <property type="evidence" value="ECO:0007669"/>
    <property type="project" value="InterPro"/>
</dbReference>
<comment type="similarity">
    <text evidence="1">Belongs to the cyclin family. Cyclin U/P subfamily.</text>
</comment>
<accession>A0A8T2ULX3</accession>
<keyword evidence="2" id="KW-0132">Cell division</keyword>
<dbReference type="PANTHER" id="PTHR15615:SF121">
    <property type="entry name" value="CYCLIN-U1-1"/>
    <property type="match status" value="1"/>
</dbReference>
<comment type="caution">
    <text evidence="4">The sequence shown here is derived from an EMBL/GenBank/DDBJ whole genome shotgun (WGS) entry which is preliminary data.</text>
</comment>
<dbReference type="Gene3D" id="1.10.472.10">
    <property type="entry name" value="Cyclin-like"/>
    <property type="match status" value="1"/>
</dbReference>
<evidence type="ECO:0000313" key="4">
    <source>
        <dbReference type="EMBL" id="KAH7434866.1"/>
    </source>
</evidence>
<dbReference type="Proteomes" id="UP000825935">
    <property type="component" value="Chromosome 6"/>
</dbReference>
<evidence type="ECO:0008006" key="6">
    <source>
        <dbReference type="Google" id="ProtNLM"/>
    </source>
</evidence>
<dbReference type="InterPro" id="IPR013922">
    <property type="entry name" value="Cyclin_PHO80-like"/>
</dbReference>
<dbReference type="EMBL" id="CM035411">
    <property type="protein sequence ID" value="KAH7434866.1"/>
    <property type="molecule type" value="Genomic_DNA"/>
</dbReference>
<keyword evidence="3" id="KW-0131">Cell cycle</keyword>
<protein>
    <recommendedName>
        <fullName evidence="6">Cyclin</fullName>
    </recommendedName>
</protein>
<evidence type="ECO:0000256" key="1">
    <source>
        <dbReference type="ARBA" id="ARBA00007215"/>
    </source>
</evidence>
<evidence type="ECO:0000256" key="3">
    <source>
        <dbReference type="ARBA" id="ARBA00023306"/>
    </source>
</evidence>
<organism evidence="4 5">
    <name type="scientific">Ceratopteris richardii</name>
    <name type="common">Triangle waterfern</name>
    <dbReference type="NCBI Taxonomy" id="49495"/>
    <lineage>
        <taxon>Eukaryota</taxon>
        <taxon>Viridiplantae</taxon>
        <taxon>Streptophyta</taxon>
        <taxon>Embryophyta</taxon>
        <taxon>Tracheophyta</taxon>
        <taxon>Polypodiopsida</taxon>
        <taxon>Polypodiidae</taxon>
        <taxon>Polypodiales</taxon>
        <taxon>Pteridineae</taxon>
        <taxon>Pteridaceae</taxon>
        <taxon>Parkerioideae</taxon>
        <taxon>Ceratopteris</taxon>
    </lineage>
</organism>
<keyword evidence="5" id="KW-1185">Reference proteome</keyword>
<evidence type="ECO:0000256" key="2">
    <source>
        <dbReference type="ARBA" id="ARBA00022618"/>
    </source>
</evidence>
<evidence type="ECO:0000313" key="5">
    <source>
        <dbReference type="Proteomes" id="UP000825935"/>
    </source>
</evidence>
<dbReference type="OrthoDB" id="337735at2759"/>
<reference evidence="4" key="1">
    <citation type="submission" date="2021-08" db="EMBL/GenBank/DDBJ databases">
        <title>WGS assembly of Ceratopteris richardii.</title>
        <authorList>
            <person name="Marchant D.B."/>
            <person name="Chen G."/>
            <person name="Jenkins J."/>
            <person name="Shu S."/>
            <person name="Leebens-Mack J."/>
            <person name="Grimwood J."/>
            <person name="Schmutz J."/>
            <person name="Soltis P."/>
            <person name="Soltis D."/>
            <person name="Chen Z.-H."/>
        </authorList>
    </citation>
    <scope>NUCLEOTIDE SEQUENCE</scope>
    <source>
        <strain evidence="4">Whitten #5841</strain>
        <tissue evidence="4">Leaf</tissue>
    </source>
</reference>
<dbReference type="GO" id="GO:0051301">
    <property type="term" value="P:cell division"/>
    <property type="evidence" value="ECO:0007669"/>
    <property type="project" value="UniProtKB-KW"/>
</dbReference>
<dbReference type="PANTHER" id="PTHR15615">
    <property type="match status" value="1"/>
</dbReference>
<sequence length="214" mass="24452">MLVDCCQRGSRPNMEFAGNVKTDSTGTSEDNPSRLLFALSSKIERLVTRNEECIELLPTTGTNGLYEGTHAPDISISKYLQRIHRYTQCSLSCFVTGFVFIDQLIHRQPDFPLVRINVHRLLLTSIMVATKFLDDVHFNNAFYAKVGGISVLELNYLEVDFLFRLKFRLHVTSMTYQGYCSHLERELLSMRGDKIEKPLPCCHVFPDEATQPEP</sequence>
<dbReference type="AlphaFoldDB" id="A0A8T2ULX3"/>
<dbReference type="OMA" id="RYTKCSE"/>
<proteinExistence type="inferred from homology"/>
<name>A0A8T2ULX3_CERRI</name>